<dbReference type="InterPro" id="IPR008927">
    <property type="entry name" value="6-PGluconate_DH-like_C_sf"/>
</dbReference>
<dbReference type="PRINTS" id="PR00076">
    <property type="entry name" value="6PGDHDRGNASE"/>
</dbReference>
<dbReference type="PANTHER" id="PTHR43060:SF15">
    <property type="entry name" value="3-HYDROXYISOBUTYRATE DEHYDROGENASE-LIKE 1, MITOCHONDRIAL-RELATED"/>
    <property type="match status" value="1"/>
</dbReference>
<evidence type="ECO:0000259" key="4">
    <source>
        <dbReference type="Pfam" id="PF14833"/>
    </source>
</evidence>
<dbReference type="EMBL" id="NRSH01000013">
    <property type="protein sequence ID" value="MBK1725868.1"/>
    <property type="molecule type" value="Genomic_DNA"/>
</dbReference>
<dbReference type="InterPro" id="IPR013328">
    <property type="entry name" value="6PGD_dom2"/>
</dbReference>
<dbReference type="InterPro" id="IPR015815">
    <property type="entry name" value="HIBADH-related"/>
</dbReference>
<dbReference type="Pfam" id="PF03446">
    <property type="entry name" value="NAD_binding_2"/>
    <property type="match status" value="1"/>
</dbReference>
<protein>
    <submittedName>
        <fullName evidence="5">Oxidoreductase</fullName>
    </submittedName>
</protein>
<reference evidence="5 6" key="1">
    <citation type="journal article" date="2020" name="Microorganisms">
        <title>Osmotic Adaptation and Compatible Solute Biosynthesis of Phototrophic Bacteria as Revealed from Genome Analyses.</title>
        <authorList>
            <person name="Imhoff J.F."/>
            <person name="Rahn T."/>
            <person name="Kunzel S."/>
            <person name="Keller A."/>
            <person name="Neulinger S.C."/>
        </authorList>
    </citation>
    <scope>NUCLEOTIDE SEQUENCE [LARGE SCALE GENOMIC DNA]</scope>
    <source>
        <strain evidence="5 6">DSM 15116</strain>
    </source>
</reference>
<gene>
    <name evidence="5" type="ORF">CKO13_02305</name>
</gene>
<dbReference type="SUPFAM" id="SSF48179">
    <property type="entry name" value="6-phosphogluconate dehydrogenase C-terminal domain-like"/>
    <property type="match status" value="1"/>
</dbReference>
<dbReference type="RefSeq" id="WP_200256430.1">
    <property type="nucleotide sequence ID" value="NZ_NRSH01000013.1"/>
</dbReference>
<dbReference type="Pfam" id="PF14833">
    <property type="entry name" value="NAD_binding_11"/>
    <property type="match status" value="1"/>
</dbReference>
<evidence type="ECO:0000313" key="5">
    <source>
        <dbReference type="EMBL" id="MBK1725868.1"/>
    </source>
</evidence>
<organism evidence="5 6">
    <name type="scientific">Halorhodospira neutriphila</name>
    <dbReference type="NCBI Taxonomy" id="168379"/>
    <lineage>
        <taxon>Bacteria</taxon>
        <taxon>Pseudomonadati</taxon>
        <taxon>Pseudomonadota</taxon>
        <taxon>Gammaproteobacteria</taxon>
        <taxon>Chromatiales</taxon>
        <taxon>Ectothiorhodospiraceae</taxon>
        <taxon>Halorhodospira</taxon>
    </lineage>
</organism>
<dbReference type="Gene3D" id="3.40.50.720">
    <property type="entry name" value="NAD(P)-binding Rossmann-like Domain"/>
    <property type="match status" value="1"/>
</dbReference>
<dbReference type="InterPro" id="IPR029154">
    <property type="entry name" value="HIBADH-like_NADP-bd"/>
</dbReference>
<keyword evidence="2" id="KW-0520">NAD</keyword>
<evidence type="ECO:0000256" key="2">
    <source>
        <dbReference type="ARBA" id="ARBA00023027"/>
    </source>
</evidence>
<dbReference type="InterPro" id="IPR006183">
    <property type="entry name" value="Pgluconate_DH"/>
</dbReference>
<name>A0ABS1E2D4_9GAMM</name>
<keyword evidence="1" id="KW-0560">Oxidoreductase</keyword>
<dbReference type="PANTHER" id="PTHR43060">
    <property type="entry name" value="3-HYDROXYISOBUTYRATE DEHYDROGENASE-LIKE 1, MITOCHONDRIAL-RELATED"/>
    <property type="match status" value="1"/>
</dbReference>
<evidence type="ECO:0000313" key="6">
    <source>
        <dbReference type="Proteomes" id="UP000738126"/>
    </source>
</evidence>
<proteinExistence type="predicted"/>
<dbReference type="PIRSF" id="PIRSF000103">
    <property type="entry name" value="HIBADH"/>
    <property type="match status" value="1"/>
</dbReference>
<comment type="caution">
    <text evidence="5">The sequence shown here is derived from an EMBL/GenBank/DDBJ whole genome shotgun (WGS) entry which is preliminary data.</text>
</comment>
<dbReference type="InterPro" id="IPR036291">
    <property type="entry name" value="NAD(P)-bd_dom_sf"/>
</dbReference>
<feature type="domain" description="3-hydroxyisobutyrate dehydrogenase-like NAD-binding" evidence="4">
    <location>
        <begin position="162"/>
        <end position="281"/>
    </location>
</feature>
<evidence type="ECO:0000256" key="1">
    <source>
        <dbReference type="ARBA" id="ARBA00023002"/>
    </source>
</evidence>
<dbReference type="SUPFAM" id="SSF51735">
    <property type="entry name" value="NAD(P)-binding Rossmann-fold domains"/>
    <property type="match status" value="1"/>
</dbReference>
<dbReference type="Gene3D" id="1.10.1040.10">
    <property type="entry name" value="N-(1-d-carboxylethyl)-l-norvaline Dehydrogenase, domain 2"/>
    <property type="match status" value="1"/>
</dbReference>
<dbReference type="Proteomes" id="UP000738126">
    <property type="component" value="Unassembled WGS sequence"/>
</dbReference>
<dbReference type="InterPro" id="IPR006115">
    <property type="entry name" value="6PGDH_NADP-bd"/>
</dbReference>
<keyword evidence="6" id="KW-1185">Reference proteome</keyword>
<sequence>MQAGVIGLGAMGQGIAANLAGAGALAAVWNRTRERAEAFAAEHGATVAADPAAVAAAADAVFISVSADADLLEVVDALVPGLAPGKAVIDTSTVAPDTARTAAERVRAAGAELLDAPVSGGPEGARQGTMVMMAGGDAATLERIRPLLEPVCSAAHHMGPSGAGQATKAVNQIVVAGVIQGVAAGLAYGEGQGLDLEQVIEVVGAGAAGNWQLRNRGPNVAQGRFPPGFKLALHRKDLGIVREVLAAQGIELELIERTLADYDRLIEQGRGEEDISALYRLRTAELGGG</sequence>
<evidence type="ECO:0000259" key="3">
    <source>
        <dbReference type="Pfam" id="PF03446"/>
    </source>
</evidence>
<accession>A0ABS1E2D4</accession>
<feature type="domain" description="6-phosphogluconate dehydrogenase NADP-binding" evidence="3">
    <location>
        <begin position="3"/>
        <end position="156"/>
    </location>
</feature>